<evidence type="ECO:0000313" key="2">
    <source>
        <dbReference type="Proteomes" id="UP000242084"/>
    </source>
</evidence>
<protein>
    <submittedName>
        <fullName evidence="1">Putative Similar to diaminopimelate epimerase</fullName>
    </submittedName>
</protein>
<dbReference type="Proteomes" id="UP000242084">
    <property type="component" value="Chromosome 1"/>
</dbReference>
<proteinExistence type="predicted"/>
<sequence>MYSDIIHYSKFNPTNNMTVLVHSKHHQDEYGRIAKALMSENHVCCEQVGFIDLDEETGEHKLIMSGYEFCGNAAMSYVHFLASQNLLTASQILLKVSGIDTRVKCQIHKDNSYEVQMPQLAYSVKPFKLNLGFADYDVFKLHFGTYVHYVIPLETKVTSELCKHCEQFLKSRDVDNSVKTIGMMLFEVNEQNLIPLIYVPEIDSLIWESGCGSGTATIGNYLAYQQNVSNIEATINQPGGQIKVYVKLNKYGKYETSIRGNVSTVSTGIAYIEKE</sequence>
<name>A0A239Z111_9STAP</name>
<evidence type="ECO:0000313" key="1">
    <source>
        <dbReference type="EMBL" id="SNV65121.1"/>
    </source>
</evidence>
<gene>
    <name evidence="1" type="ORF">SAMEA4384403_01088</name>
</gene>
<dbReference type="AlphaFoldDB" id="A0A239Z111"/>
<dbReference type="InterPro" id="IPR058944">
    <property type="entry name" value="CntK-like"/>
</dbReference>
<accession>A0A239Z111</accession>
<organism evidence="1 2">
    <name type="scientific">Mammaliicoccus stepanovicii</name>
    <dbReference type="NCBI Taxonomy" id="643214"/>
    <lineage>
        <taxon>Bacteria</taxon>
        <taxon>Bacillati</taxon>
        <taxon>Bacillota</taxon>
        <taxon>Bacilli</taxon>
        <taxon>Bacillales</taxon>
        <taxon>Staphylococcaceae</taxon>
        <taxon>Mammaliicoccus</taxon>
    </lineage>
</organism>
<dbReference type="Pfam" id="PF26317">
    <property type="entry name" value="CntK_N"/>
    <property type="match status" value="1"/>
</dbReference>
<keyword evidence="2" id="KW-1185">Reference proteome</keyword>
<dbReference type="KEGG" id="sste:SAMEA4384403_1088"/>
<dbReference type="EMBL" id="LT906462">
    <property type="protein sequence ID" value="SNV65121.1"/>
    <property type="molecule type" value="Genomic_DNA"/>
</dbReference>
<dbReference type="NCBIfam" id="NF033599">
    <property type="entry name" value="His_racem_CntK"/>
    <property type="match status" value="1"/>
</dbReference>
<reference evidence="1 2" key="1">
    <citation type="submission" date="2017-06" db="EMBL/GenBank/DDBJ databases">
        <authorList>
            <consortium name="Pathogen Informatics"/>
        </authorList>
    </citation>
    <scope>NUCLEOTIDE SEQUENCE [LARGE SCALE GENOMIC DNA]</scope>
    <source>
        <strain evidence="1 2">NCTC13839</strain>
    </source>
</reference>
<dbReference type="InterPro" id="IPR058945">
    <property type="entry name" value="CntK"/>
</dbReference>
<dbReference type="OrthoDB" id="9813391at2"/>
<dbReference type="RefSeq" id="WP_095087537.1">
    <property type="nucleotide sequence ID" value="NZ_BMDM01000002.1"/>
</dbReference>
<dbReference type="SUPFAM" id="SSF54506">
    <property type="entry name" value="Diaminopimelate epimerase-like"/>
    <property type="match status" value="1"/>
</dbReference>